<dbReference type="Pfam" id="PF13403">
    <property type="entry name" value="Hint_2"/>
    <property type="match status" value="1"/>
</dbReference>
<evidence type="ECO:0000313" key="2">
    <source>
        <dbReference type="EMBL" id="WRY34403.1"/>
    </source>
</evidence>
<dbReference type="InterPro" id="IPR036844">
    <property type="entry name" value="Hint_dom_sf"/>
</dbReference>
<organism evidence="2 3">
    <name type="scientific">Thioclava litoralis</name>
    <dbReference type="NCBI Taxonomy" id="3076557"/>
    <lineage>
        <taxon>Bacteria</taxon>
        <taxon>Pseudomonadati</taxon>
        <taxon>Pseudomonadota</taxon>
        <taxon>Alphaproteobacteria</taxon>
        <taxon>Rhodobacterales</taxon>
        <taxon>Paracoccaceae</taxon>
        <taxon>Thioclava</taxon>
    </lineage>
</organism>
<reference evidence="2 3" key="1">
    <citation type="submission" date="2023-09" db="EMBL/GenBank/DDBJ databases">
        <title>Thioclava shenzhenensis sp. nov., a multidrug resistant bacteria-antagonizing species isolated from coastal seawater.</title>
        <authorList>
            <person name="Long M."/>
        </authorList>
    </citation>
    <scope>NUCLEOTIDE SEQUENCE [LARGE SCALE GENOMIC DNA]</scope>
    <source>
        <strain evidence="2 3">FTW29</strain>
    </source>
</reference>
<evidence type="ECO:0000313" key="3">
    <source>
        <dbReference type="Proteomes" id="UP001623290"/>
    </source>
</evidence>
<dbReference type="InterPro" id="IPR028992">
    <property type="entry name" value="Hedgehog/Intein_dom"/>
</dbReference>
<protein>
    <submittedName>
        <fullName evidence="2">Hint domain-containing protein</fullName>
    </submittedName>
</protein>
<dbReference type="Proteomes" id="UP001623290">
    <property type="component" value="Chromosome"/>
</dbReference>
<dbReference type="RefSeq" id="WP_339108152.1">
    <property type="nucleotide sequence ID" value="NZ_CP135443.1"/>
</dbReference>
<name>A0ABZ1E217_9RHOB</name>
<dbReference type="SUPFAM" id="SSF51294">
    <property type="entry name" value="Hedgehog/intein (Hint) domain"/>
    <property type="match status" value="1"/>
</dbReference>
<gene>
    <name evidence="2" type="ORF">RPE78_03700</name>
</gene>
<keyword evidence="3" id="KW-1185">Reference proteome</keyword>
<evidence type="ECO:0000259" key="1">
    <source>
        <dbReference type="Pfam" id="PF13403"/>
    </source>
</evidence>
<dbReference type="EMBL" id="CP135443">
    <property type="protein sequence ID" value="WRY34403.1"/>
    <property type="molecule type" value="Genomic_DNA"/>
</dbReference>
<accession>A0ABZ1E217</accession>
<proteinExistence type="predicted"/>
<sequence length="210" mass="22251">MLRSGIDTRPSLRQMVPVPQDGRTEGICAGTLILTELGWRTVESLQAGDAVMTFDHGYRPVRKIARGLSLAGGADCPDHGHVMHVPVAALGNHNPMVLQPDQHVMIESDLAEEAFGDPFVLVPAAALEGYRGISAAQSAQRLSVYTVQFADDEVIYVNGAGLVHCGGLSKIGLEQMIGDSLPSYISLPVLAARAVVDALKEADEQSALLA</sequence>
<feature type="domain" description="Hedgehog/Intein (Hint)" evidence="1">
    <location>
        <begin position="28"/>
        <end position="160"/>
    </location>
</feature>